<name>A0A3S9T1M1_9FIRM</name>
<dbReference type="Proteomes" id="UP000267250">
    <property type="component" value="Chromosome"/>
</dbReference>
<dbReference type="PANTHER" id="PTHR42897">
    <property type="entry name" value="PYRUVATE SYNTHASE SUBUNIT PORB"/>
    <property type="match status" value="1"/>
</dbReference>
<dbReference type="RefSeq" id="WP_127017764.1">
    <property type="nucleotide sequence ID" value="NZ_CP016379.1"/>
</dbReference>
<evidence type="ECO:0000313" key="4">
    <source>
        <dbReference type="Proteomes" id="UP000267250"/>
    </source>
</evidence>
<dbReference type="AlphaFoldDB" id="A0A3S9T1M1"/>
<evidence type="ECO:0000313" key="3">
    <source>
        <dbReference type="EMBL" id="AZR74407.1"/>
    </source>
</evidence>
<dbReference type="Pfam" id="PF02775">
    <property type="entry name" value="TPP_enzyme_C"/>
    <property type="match status" value="1"/>
</dbReference>
<accession>A0A3S9T1M1</accession>
<keyword evidence="4" id="KW-1185">Reference proteome</keyword>
<dbReference type="InterPro" id="IPR011766">
    <property type="entry name" value="TPP_enzyme_TPP-bd"/>
</dbReference>
<dbReference type="GO" id="GO:0016491">
    <property type="term" value="F:oxidoreductase activity"/>
    <property type="evidence" value="ECO:0007669"/>
    <property type="project" value="UniProtKB-KW"/>
</dbReference>
<dbReference type="OrthoDB" id="9794954at2"/>
<dbReference type="CDD" id="cd03376">
    <property type="entry name" value="TPP_PFOR_porB_like"/>
    <property type="match status" value="1"/>
</dbReference>
<keyword evidence="3" id="KW-0670">Pyruvate</keyword>
<dbReference type="InterPro" id="IPR051479">
    <property type="entry name" value="PorB-like"/>
</dbReference>
<dbReference type="PANTHER" id="PTHR42897:SF2">
    <property type="entry name" value="PYRUVATE SYNTHASE SUBUNIT PORB"/>
    <property type="match status" value="1"/>
</dbReference>
<gene>
    <name evidence="3" type="ORF">BBF96_14035</name>
</gene>
<feature type="domain" description="Thiamine pyrophosphate enzyme TPP-binding" evidence="2">
    <location>
        <begin position="47"/>
        <end position="217"/>
    </location>
</feature>
<dbReference type="GO" id="GO:0030976">
    <property type="term" value="F:thiamine pyrophosphate binding"/>
    <property type="evidence" value="ECO:0007669"/>
    <property type="project" value="InterPro"/>
</dbReference>
<dbReference type="InterPro" id="IPR029061">
    <property type="entry name" value="THDP-binding"/>
</dbReference>
<dbReference type="SUPFAM" id="SSF52518">
    <property type="entry name" value="Thiamin diphosphate-binding fold (THDP-binding)"/>
    <property type="match status" value="1"/>
</dbReference>
<reference evidence="3 4" key="1">
    <citation type="submission" date="2016-07" db="EMBL/GenBank/DDBJ databases">
        <title>Genome and transcriptome analysis of iron-reducing fermentative bacteria Anoxybacter fermentans.</title>
        <authorList>
            <person name="Zeng X."/>
            <person name="Shao Z."/>
        </authorList>
    </citation>
    <scope>NUCLEOTIDE SEQUENCE [LARGE SCALE GENOMIC DNA]</scope>
    <source>
        <strain evidence="3 4">DY22613</strain>
    </source>
</reference>
<evidence type="ECO:0000256" key="1">
    <source>
        <dbReference type="ARBA" id="ARBA00023002"/>
    </source>
</evidence>
<proteinExistence type="predicted"/>
<keyword evidence="1" id="KW-0560">Oxidoreductase</keyword>
<sequence length="312" mass="34720">MATLKELSTRAGKFSGGHRLCPGCGAGIIVRQVLAAAKNPVVVACATGCLEVSSTIYPYTAWNTSFIHNAFENAAATISGVEAAYRSLKRRKKFGLEDQEFDFIAFGGDGGTYDIGFQSLSGAMERGHKILYICYDNGAYMNTGIQRSSATPMGANTTTSPAGKKIPGKTQFKKELTDVMAAHYIPYVAQAAPSNWKDLTRKVEKALSIDGPSFINVLSVCPRGWRTPEEKGLEITRTAIDTCFWPLFEVENGTDYTINYKPKNKRPIEEWLKPQGRFKHLFKPENKHLIEKIQKHIDNRWEMLLRRAGEID</sequence>
<dbReference type="Gene3D" id="3.40.50.970">
    <property type="match status" value="2"/>
</dbReference>
<dbReference type="KEGG" id="aft:BBF96_14035"/>
<protein>
    <submittedName>
        <fullName evidence="3">Pyruvate ferredoxin oxidoreductase</fullName>
    </submittedName>
</protein>
<organism evidence="3 4">
    <name type="scientific">Anoxybacter fermentans</name>
    <dbReference type="NCBI Taxonomy" id="1323375"/>
    <lineage>
        <taxon>Bacteria</taxon>
        <taxon>Bacillati</taxon>
        <taxon>Bacillota</taxon>
        <taxon>Clostridia</taxon>
        <taxon>Halanaerobiales</taxon>
        <taxon>Anoxybacter</taxon>
    </lineage>
</organism>
<evidence type="ECO:0000259" key="2">
    <source>
        <dbReference type="Pfam" id="PF02775"/>
    </source>
</evidence>
<dbReference type="EMBL" id="CP016379">
    <property type="protein sequence ID" value="AZR74407.1"/>
    <property type="molecule type" value="Genomic_DNA"/>
</dbReference>